<dbReference type="OrthoDB" id="9789797at2"/>
<keyword evidence="10" id="KW-0448">Lipopolysaccharide biosynthesis</keyword>
<dbReference type="PANTHER" id="PTHR42755">
    <property type="entry name" value="3-DEOXY-MANNO-OCTULOSONATE CYTIDYLYLTRANSFERASE"/>
    <property type="match status" value="1"/>
</dbReference>
<feature type="active site" description="Proton acceptor" evidence="8">
    <location>
        <position position="67"/>
    </location>
</feature>
<accession>A0A2S8S842</accession>
<evidence type="ECO:0000256" key="5">
    <source>
        <dbReference type="ARBA" id="ARBA00022679"/>
    </source>
</evidence>
<organism evidence="12 13">
    <name type="scientific">Albidovulum denitrificans</name>
    <dbReference type="NCBI Taxonomy" id="404881"/>
    <lineage>
        <taxon>Bacteria</taxon>
        <taxon>Pseudomonadati</taxon>
        <taxon>Pseudomonadota</taxon>
        <taxon>Alphaproteobacteria</taxon>
        <taxon>Rhodobacterales</taxon>
        <taxon>Paracoccaceae</taxon>
        <taxon>Albidovulum</taxon>
    </lineage>
</organism>
<evidence type="ECO:0000256" key="6">
    <source>
        <dbReference type="ARBA" id="ARBA00031445"/>
    </source>
</evidence>
<dbReference type="EMBL" id="PVEP01000003">
    <property type="protein sequence ID" value="PQV56980.1"/>
    <property type="molecule type" value="Genomic_DNA"/>
</dbReference>
<keyword evidence="5 10" id="KW-0808">Transferase</keyword>
<sequence>MSAPTGMALRVYGWAARGLGLIAPMVLRRRLARGKEDPTRWREKLAETGLARPTGPLVWLHAVGLGEVMALRGLIAEMAGLRPDLHFLITSTARSSAEVVAANLPPRTVHQFLPVDAPRFVGAFLDHWRPDLSVWSEQDLWPNFVRAIHDRGIPLALVNARMNDRAGRSRARAGRLYADLYARFSLIAAQDEGSAQALEALGAPGPVLRHRSLKVAAPPLAADPQALAALEAALGARARWCLASSHPEDEGVAFKALAALRRAGDGALLILAPRRVERGAEIADAAGRAGFSVAQRATGAGPEGVDVYIADTFGEMGLWYRLCDRVLMGGTFGPVEGHNPWEPARLGAAVLHGPRVANFAADYAVLDAADAARPVQDADGVVAELSGDLAPVAARAGALAKEGAADIADLADRLVALLGEGAHG</sequence>
<comment type="similarity">
    <text evidence="10">Belongs to the glycosyltransferase group 1 family.</text>
</comment>
<dbReference type="AlphaFoldDB" id="A0A2S8S842"/>
<keyword evidence="10" id="KW-0472">Membrane</keyword>
<evidence type="ECO:0000256" key="2">
    <source>
        <dbReference type="ARBA" id="ARBA00004713"/>
    </source>
</evidence>
<evidence type="ECO:0000256" key="1">
    <source>
        <dbReference type="ARBA" id="ARBA00003394"/>
    </source>
</evidence>
<evidence type="ECO:0000256" key="9">
    <source>
        <dbReference type="PIRSR" id="PIRSR639901-2"/>
    </source>
</evidence>
<dbReference type="Proteomes" id="UP000238338">
    <property type="component" value="Unassembled WGS sequence"/>
</dbReference>
<dbReference type="EC" id="2.4.99.12" evidence="3 10"/>
<dbReference type="InterPro" id="IPR038107">
    <property type="entry name" value="Glycos_transf_N_sf"/>
</dbReference>
<comment type="function">
    <text evidence="1 10">Involved in lipopolysaccharide (LPS) biosynthesis. Catalyzes the transfer of 3-deoxy-D-manno-octulosonate (Kdo) residue(s) from CMP-Kdo to lipid IV(A), the tetraacyldisaccharide-1,4'-bisphosphate precursor of lipid A.</text>
</comment>
<dbReference type="GO" id="GO:0043842">
    <property type="term" value="F:Kdo transferase activity"/>
    <property type="evidence" value="ECO:0007669"/>
    <property type="project" value="UniProtKB-EC"/>
</dbReference>
<evidence type="ECO:0000256" key="10">
    <source>
        <dbReference type="RuleBase" id="RU365103"/>
    </source>
</evidence>
<dbReference type="InterPro" id="IPR007507">
    <property type="entry name" value="Glycos_transf_N"/>
</dbReference>
<comment type="caution">
    <text evidence="12">The sequence shown here is derived from an EMBL/GenBank/DDBJ whole genome shotgun (WGS) entry which is preliminary data.</text>
</comment>
<protein>
    <recommendedName>
        <fullName evidence="4 10">3-deoxy-D-manno-octulosonic acid transferase</fullName>
        <shortName evidence="10">Kdo transferase</shortName>
        <ecNumber evidence="3 10">2.4.99.12</ecNumber>
    </recommendedName>
    <alternativeName>
        <fullName evidence="6 10">Lipid IV(A) 3-deoxy-D-manno-octulosonic acid transferase</fullName>
    </alternativeName>
</protein>
<dbReference type="PANTHER" id="PTHR42755:SF1">
    <property type="entry name" value="3-DEOXY-D-MANNO-OCTULOSONIC ACID TRANSFERASE, MITOCHONDRIAL-RELATED"/>
    <property type="match status" value="1"/>
</dbReference>
<reference evidence="12 13" key="1">
    <citation type="submission" date="2018-02" db="EMBL/GenBank/DDBJ databases">
        <title>Genomic Encyclopedia of Archaeal and Bacterial Type Strains, Phase II (KMG-II): from individual species to whole genera.</title>
        <authorList>
            <person name="Goeker M."/>
        </authorList>
    </citation>
    <scope>NUCLEOTIDE SEQUENCE [LARGE SCALE GENOMIC DNA]</scope>
    <source>
        <strain evidence="12 13">DSM 18921</strain>
    </source>
</reference>
<evidence type="ECO:0000256" key="7">
    <source>
        <dbReference type="ARBA" id="ARBA00049183"/>
    </source>
</evidence>
<evidence type="ECO:0000256" key="4">
    <source>
        <dbReference type="ARBA" id="ARBA00019077"/>
    </source>
</evidence>
<evidence type="ECO:0000256" key="8">
    <source>
        <dbReference type="PIRSR" id="PIRSR639901-1"/>
    </source>
</evidence>
<feature type="site" description="Transition state stabilizer" evidence="9">
    <location>
        <position position="214"/>
    </location>
</feature>
<dbReference type="Pfam" id="PF04413">
    <property type="entry name" value="Glycos_transf_N"/>
    <property type="match status" value="1"/>
</dbReference>
<name>A0A2S8S842_9RHOB</name>
<gene>
    <name evidence="12" type="ORF">LX70_01835</name>
</gene>
<feature type="site" description="Transition state stabilizer" evidence="9">
    <location>
        <position position="137"/>
    </location>
</feature>
<evidence type="ECO:0000259" key="11">
    <source>
        <dbReference type="Pfam" id="PF04413"/>
    </source>
</evidence>
<keyword evidence="10" id="KW-1003">Cell membrane</keyword>
<comment type="pathway">
    <text evidence="2 10">Bacterial outer membrane biogenesis; LPS core biosynthesis.</text>
</comment>
<feature type="domain" description="3-deoxy-D-manno-octulosonic-acid transferase N-terminal" evidence="11">
    <location>
        <begin position="40"/>
        <end position="214"/>
    </location>
</feature>
<dbReference type="GO" id="GO:0005886">
    <property type="term" value="C:plasma membrane"/>
    <property type="evidence" value="ECO:0007669"/>
    <property type="project" value="UniProtKB-SubCell"/>
</dbReference>
<dbReference type="InterPro" id="IPR039901">
    <property type="entry name" value="Kdotransferase"/>
</dbReference>
<evidence type="ECO:0000313" key="13">
    <source>
        <dbReference type="Proteomes" id="UP000238338"/>
    </source>
</evidence>
<proteinExistence type="inferred from homology"/>
<evidence type="ECO:0000313" key="12">
    <source>
        <dbReference type="EMBL" id="PQV56980.1"/>
    </source>
</evidence>
<dbReference type="Gene3D" id="3.40.50.2000">
    <property type="entry name" value="Glycogen Phosphorylase B"/>
    <property type="match status" value="1"/>
</dbReference>
<evidence type="ECO:0000256" key="3">
    <source>
        <dbReference type="ARBA" id="ARBA00012621"/>
    </source>
</evidence>
<dbReference type="UniPathway" id="UPA00958"/>
<dbReference type="RefSeq" id="WP_105514333.1">
    <property type="nucleotide sequence ID" value="NZ_PVEP01000003.1"/>
</dbReference>
<comment type="subcellular location">
    <subcellularLocation>
        <location evidence="10">Cell membrane</location>
    </subcellularLocation>
</comment>
<comment type="catalytic activity">
    <reaction evidence="7 10">
        <text>lipid IVA (E. coli) + CMP-3-deoxy-beta-D-manno-octulosonate = alpha-Kdo-(2-&gt;6)-lipid IVA (E. coli) + CMP + H(+)</text>
        <dbReference type="Rhea" id="RHEA:28066"/>
        <dbReference type="ChEBI" id="CHEBI:15378"/>
        <dbReference type="ChEBI" id="CHEBI:58603"/>
        <dbReference type="ChEBI" id="CHEBI:60364"/>
        <dbReference type="ChEBI" id="CHEBI:60377"/>
        <dbReference type="ChEBI" id="CHEBI:85987"/>
        <dbReference type="EC" id="2.4.99.12"/>
    </reaction>
</comment>
<dbReference type="GO" id="GO:0009244">
    <property type="term" value="P:lipopolysaccharide core region biosynthetic process"/>
    <property type="evidence" value="ECO:0007669"/>
    <property type="project" value="UniProtKB-UniRule"/>
</dbReference>
<keyword evidence="13" id="KW-1185">Reference proteome</keyword>
<dbReference type="GO" id="GO:0009245">
    <property type="term" value="P:lipid A biosynthetic process"/>
    <property type="evidence" value="ECO:0007669"/>
    <property type="project" value="TreeGrafter"/>
</dbReference>
<dbReference type="Gene3D" id="3.40.50.11720">
    <property type="entry name" value="3-Deoxy-D-manno-octulosonic-acid transferase, N-terminal domain"/>
    <property type="match status" value="1"/>
</dbReference>